<evidence type="ECO:0000313" key="6">
    <source>
        <dbReference type="EMBL" id="MFC7316590.1"/>
    </source>
</evidence>
<keyword evidence="4 6" id="KW-0067">ATP-binding</keyword>
<evidence type="ECO:0000256" key="3">
    <source>
        <dbReference type="ARBA" id="ARBA00022741"/>
    </source>
</evidence>
<organism evidence="6 7">
    <name type="scientific">Halomarina halobia</name>
    <dbReference type="NCBI Taxonomy" id="3033386"/>
    <lineage>
        <taxon>Archaea</taxon>
        <taxon>Methanobacteriati</taxon>
        <taxon>Methanobacteriota</taxon>
        <taxon>Stenosarchaea group</taxon>
        <taxon>Halobacteria</taxon>
        <taxon>Halobacteriales</taxon>
        <taxon>Natronomonadaceae</taxon>
        <taxon>Halomarina</taxon>
    </lineage>
</organism>
<evidence type="ECO:0000256" key="1">
    <source>
        <dbReference type="ARBA" id="ARBA00005417"/>
    </source>
</evidence>
<dbReference type="InterPro" id="IPR003439">
    <property type="entry name" value="ABC_transporter-like_ATP-bd"/>
</dbReference>
<evidence type="ECO:0000313" key="7">
    <source>
        <dbReference type="Proteomes" id="UP001596547"/>
    </source>
</evidence>
<dbReference type="CDD" id="cd03230">
    <property type="entry name" value="ABC_DR_subfamily_A"/>
    <property type="match status" value="1"/>
</dbReference>
<comment type="similarity">
    <text evidence="1">Belongs to the ABC transporter superfamily.</text>
</comment>
<dbReference type="Pfam" id="PF00005">
    <property type="entry name" value="ABC_tran"/>
    <property type="match status" value="1"/>
</dbReference>
<keyword evidence="2" id="KW-0813">Transport</keyword>
<dbReference type="AlphaFoldDB" id="A0ABD6A886"/>
<dbReference type="InterPro" id="IPR027417">
    <property type="entry name" value="P-loop_NTPase"/>
</dbReference>
<dbReference type="SMART" id="SM00382">
    <property type="entry name" value="AAA"/>
    <property type="match status" value="1"/>
</dbReference>
<dbReference type="Gene3D" id="3.40.50.300">
    <property type="entry name" value="P-loop containing nucleotide triphosphate hydrolases"/>
    <property type="match status" value="1"/>
</dbReference>
<dbReference type="RefSeq" id="WP_276304144.1">
    <property type="nucleotide sequence ID" value="NZ_CP119992.1"/>
</dbReference>
<comment type="caution">
    <text evidence="6">The sequence shown here is derived from an EMBL/GenBank/DDBJ whole genome shotgun (WGS) entry which is preliminary data.</text>
</comment>
<feature type="domain" description="ABC transporter" evidence="5">
    <location>
        <begin position="4"/>
        <end position="233"/>
    </location>
</feature>
<dbReference type="GeneID" id="79316768"/>
<keyword evidence="3" id="KW-0547">Nucleotide-binding</keyword>
<dbReference type="PROSITE" id="PS50893">
    <property type="entry name" value="ABC_TRANSPORTER_2"/>
    <property type="match status" value="1"/>
</dbReference>
<evidence type="ECO:0000256" key="4">
    <source>
        <dbReference type="ARBA" id="ARBA00022840"/>
    </source>
</evidence>
<sequence length="309" mass="32338">MHAIDVTDVTKTYGDVTALDGLSLAVESGTTFGLLGTNGAGKSTLFKLLVGHVRPDSGAVAVAGRDVTTAGAAIRRSVGYLPERAGFPSALTGREVLAFHARIRGLAEPSARIDEALETVGLSDAADRRVGGYSNGMTRRLGLATALLSRPRILLLDEPTAGLDPRGVASFHSIVRQLDRDDDLTVVLSSHVLPEVERLCDAVAILHDGRLRASGSVAGLKRHVSDDVRVRVRLRDPGATEDALSAIAPREATVRSTDDAIAVDCSASAVPGVLADLAAAVPVEGYEVREPGLERVFERALSDPAEVSA</sequence>
<keyword evidence="7" id="KW-1185">Reference proteome</keyword>
<accession>A0ABD6A886</accession>
<reference evidence="6 7" key="1">
    <citation type="journal article" date="2019" name="Int. J. Syst. Evol. Microbiol.">
        <title>The Global Catalogue of Microorganisms (GCM) 10K type strain sequencing project: providing services to taxonomists for standard genome sequencing and annotation.</title>
        <authorList>
            <consortium name="The Broad Institute Genomics Platform"/>
            <consortium name="The Broad Institute Genome Sequencing Center for Infectious Disease"/>
            <person name="Wu L."/>
            <person name="Ma J."/>
        </authorList>
    </citation>
    <scope>NUCLEOTIDE SEQUENCE [LARGE SCALE GENOMIC DNA]</scope>
    <source>
        <strain evidence="6 7">PSR21</strain>
    </source>
</reference>
<dbReference type="GO" id="GO:0005524">
    <property type="term" value="F:ATP binding"/>
    <property type="evidence" value="ECO:0007669"/>
    <property type="project" value="UniProtKB-KW"/>
</dbReference>
<name>A0ABD6A886_9EURY</name>
<dbReference type="Proteomes" id="UP001596547">
    <property type="component" value="Unassembled WGS sequence"/>
</dbReference>
<proteinExistence type="inferred from homology"/>
<dbReference type="PANTHER" id="PTHR43335">
    <property type="entry name" value="ABC TRANSPORTER, ATP-BINDING PROTEIN"/>
    <property type="match status" value="1"/>
</dbReference>
<evidence type="ECO:0000256" key="2">
    <source>
        <dbReference type="ARBA" id="ARBA00022448"/>
    </source>
</evidence>
<evidence type="ECO:0000259" key="5">
    <source>
        <dbReference type="PROSITE" id="PS50893"/>
    </source>
</evidence>
<dbReference type="PANTHER" id="PTHR43335:SF11">
    <property type="entry name" value="ABC TRANSPORTER RELATED"/>
    <property type="match status" value="1"/>
</dbReference>
<dbReference type="EMBL" id="JBHTBF010000002">
    <property type="protein sequence ID" value="MFC7316590.1"/>
    <property type="molecule type" value="Genomic_DNA"/>
</dbReference>
<dbReference type="SUPFAM" id="SSF52540">
    <property type="entry name" value="P-loop containing nucleoside triphosphate hydrolases"/>
    <property type="match status" value="1"/>
</dbReference>
<dbReference type="InterPro" id="IPR003593">
    <property type="entry name" value="AAA+_ATPase"/>
</dbReference>
<protein>
    <submittedName>
        <fullName evidence="6">ABC transporter ATP-binding protein</fullName>
    </submittedName>
</protein>
<gene>
    <name evidence="6" type="ORF">ACFQPE_07230</name>
</gene>